<feature type="transmembrane region" description="Helical" evidence="9">
    <location>
        <begin position="140"/>
        <end position="160"/>
    </location>
</feature>
<sequence length="769" mass="88755">MKFGSLVKILIYLFIPIQLWFVYIMASYAYIGVDLKKTNNEWTVIRVDGKVKSGLNLGDIILKVNEEDVNQFSSVIRWKTLEQAETILASRNGVEFKIDTNNFKKISLSDTLGLSGQVFSLFVAALLCKWMPSSRSAQHLSFLFFNIGVTFMSLGASIRGDLLGKSLIGTCLMLLPIVLLHFFIIFFKEKCGLNLPYRFLRYLFAIVPLTFLVYWLWIITNATYYIYVATSMIMVPFFILGVFLNLIFLFYIFIRYRKSNKNTSILIKMIWVSLILSFTPLICFSFIPRILYGYYWVDSFYSSWAVLFFPLSFTYLLASKKLYDIDLVVRRFTLTSALSLFPSSVIVGVISLLYPEESDASRLFISFILCVVLLSLILYSLEYFTTSLERVMFPRKYRLQESLKKIAKKLGLISSFRELKDIILIDIIRTLQVFGGAIVFRYKDSEEVISEGDIDANEVERLAASDVLEHPSYTRYELVHNEEYTCYLILTRKKTNTHLGFEETQWLNLIISYLAVSLENIHLIRKLTMKLEQLAAHIPQEGVSADFAWFRKLMFELQEKERVRIANDLHDTTMQDLFFLKRRCTSLMEKYDFNPEDLAQMNGIIDYIDIINMNLRQSCFELHPFLLQEIGLIRTIEKLVELEAVAADFKIEFQSARAYFIEACDMETKRHLFRVVQELLNNAKKHSQASIIKLEISASASRLVLSYEDDGVGFDTGDTVLREIGASRTGVEYMKSRILSLNGHFELSSGKGQGMKFMAAFPMKEGRTA</sequence>
<gene>
    <name evidence="12" type="ORF">QJS35_20550</name>
</gene>
<organism evidence="12 13">
    <name type="scientific">Cohnella silvisoli</name>
    <dbReference type="NCBI Taxonomy" id="2873699"/>
    <lineage>
        <taxon>Bacteria</taxon>
        <taxon>Bacillati</taxon>
        <taxon>Bacillota</taxon>
        <taxon>Bacilli</taxon>
        <taxon>Bacillales</taxon>
        <taxon>Paenibacillaceae</taxon>
        <taxon>Cohnella</taxon>
    </lineage>
</organism>
<dbReference type="Gene3D" id="3.30.565.10">
    <property type="entry name" value="Histidine kinase-like ATPase, C-terminal domain"/>
    <property type="match status" value="1"/>
</dbReference>
<feature type="transmembrane region" description="Helical" evidence="9">
    <location>
        <begin position="331"/>
        <end position="354"/>
    </location>
</feature>
<evidence type="ECO:0000256" key="8">
    <source>
        <dbReference type="ARBA" id="ARBA00023012"/>
    </source>
</evidence>
<dbReference type="InterPro" id="IPR011712">
    <property type="entry name" value="Sig_transdc_His_kin_sub3_dim/P"/>
</dbReference>
<evidence type="ECO:0000256" key="5">
    <source>
        <dbReference type="ARBA" id="ARBA00022741"/>
    </source>
</evidence>
<feature type="transmembrane region" description="Helical" evidence="9">
    <location>
        <begin position="299"/>
        <end position="319"/>
    </location>
</feature>
<feature type="transmembrane region" description="Helical" evidence="9">
    <location>
        <begin position="111"/>
        <end position="128"/>
    </location>
</feature>
<keyword evidence="5" id="KW-0547">Nucleotide-binding</keyword>
<dbReference type="PANTHER" id="PTHR24421:SF10">
    <property type="entry name" value="NITRATE_NITRITE SENSOR PROTEIN NARQ"/>
    <property type="match status" value="1"/>
</dbReference>
<evidence type="ECO:0000259" key="11">
    <source>
        <dbReference type="Pfam" id="PF07730"/>
    </source>
</evidence>
<keyword evidence="6" id="KW-0418">Kinase</keyword>
<dbReference type="InterPro" id="IPR003594">
    <property type="entry name" value="HATPase_dom"/>
</dbReference>
<dbReference type="Pfam" id="PF02518">
    <property type="entry name" value="HATPase_c"/>
    <property type="match status" value="1"/>
</dbReference>
<feature type="transmembrane region" description="Helical" evidence="9">
    <location>
        <begin position="265"/>
        <end position="287"/>
    </location>
</feature>
<evidence type="ECO:0000256" key="6">
    <source>
        <dbReference type="ARBA" id="ARBA00022777"/>
    </source>
</evidence>
<keyword evidence="9" id="KW-0472">Membrane</keyword>
<evidence type="ECO:0000256" key="4">
    <source>
        <dbReference type="ARBA" id="ARBA00022679"/>
    </source>
</evidence>
<keyword evidence="4" id="KW-0808">Transferase</keyword>
<keyword evidence="9" id="KW-1133">Transmembrane helix</keyword>
<keyword evidence="8" id="KW-0902">Two-component regulatory system</keyword>
<comment type="catalytic activity">
    <reaction evidence="1">
        <text>ATP + protein L-histidine = ADP + protein N-phospho-L-histidine.</text>
        <dbReference type="EC" id="2.7.13.3"/>
    </reaction>
</comment>
<dbReference type="GO" id="GO:0005524">
    <property type="term" value="F:ATP binding"/>
    <property type="evidence" value="ECO:0007669"/>
    <property type="project" value="UniProtKB-KW"/>
</dbReference>
<evidence type="ECO:0000313" key="12">
    <source>
        <dbReference type="EMBL" id="MEQ4484780.1"/>
    </source>
</evidence>
<feature type="transmembrane region" description="Helical" evidence="9">
    <location>
        <begin position="199"/>
        <end position="218"/>
    </location>
</feature>
<dbReference type="RefSeq" id="WP_232187153.1">
    <property type="nucleotide sequence ID" value="NZ_JAIOAP010000011.1"/>
</dbReference>
<feature type="domain" description="Histidine kinase/HSP90-like ATPase" evidence="10">
    <location>
        <begin position="669"/>
        <end position="764"/>
    </location>
</feature>
<accession>A0ABV1KXN7</accession>
<dbReference type="SUPFAM" id="SSF55874">
    <property type="entry name" value="ATPase domain of HSP90 chaperone/DNA topoisomerase II/histidine kinase"/>
    <property type="match status" value="1"/>
</dbReference>
<dbReference type="Proteomes" id="UP001493487">
    <property type="component" value="Unassembled WGS sequence"/>
</dbReference>
<feature type="domain" description="Signal transduction histidine kinase subgroup 3 dimerisation and phosphoacceptor" evidence="11">
    <location>
        <begin position="561"/>
        <end position="600"/>
    </location>
</feature>
<evidence type="ECO:0000256" key="7">
    <source>
        <dbReference type="ARBA" id="ARBA00022840"/>
    </source>
</evidence>
<name>A0ABV1KXN7_9BACL</name>
<keyword evidence="7 12" id="KW-0067">ATP-binding</keyword>
<dbReference type="Pfam" id="PF07730">
    <property type="entry name" value="HisKA_3"/>
    <property type="match status" value="1"/>
</dbReference>
<dbReference type="InterPro" id="IPR050482">
    <property type="entry name" value="Sensor_HK_TwoCompSys"/>
</dbReference>
<feature type="transmembrane region" description="Helical" evidence="9">
    <location>
        <begin position="9"/>
        <end position="31"/>
    </location>
</feature>
<feature type="transmembrane region" description="Helical" evidence="9">
    <location>
        <begin position="224"/>
        <end position="253"/>
    </location>
</feature>
<keyword evidence="9" id="KW-0812">Transmembrane</keyword>
<evidence type="ECO:0000256" key="3">
    <source>
        <dbReference type="ARBA" id="ARBA00022553"/>
    </source>
</evidence>
<evidence type="ECO:0000256" key="9">
    <source>
        <dbReference type="SAM" id="Phobius"/>
    </source>
</evidence>
<comment type="caution">
    <text evidence="12">The sequence shown here is derived from an EMBL/GenBank/DDBJ whole genome shotgun (WGS) entry which is preliminary data.</text>
</comment>
<protein>
    <recommendedName>
        <fullName evidence="2">histidine kinase</fullName>
        <ecNumber evidence="2">2.7.13.3</ecNumber>
    </recommendedName>
</protein>
<evidence type="ECO:0000256" key="1">
    <source>
        <dbReference type="ARBA" id="ARBA00000085"/>
    </source>
</evidence>
<keyword evidence="13" id="KW-1185">Reference proteome</keyword>
<dbReference type="EMBL" id="JASKHM010000012">
    <property type="protein sequence ID" value="MEQ4484780.1"/>
    <property type="molecule type" value="Genomic_DNA"/>
</dbReference>
<reference evidence="12 13" key="1">
    <citation type="journal article" date="2023" name="Genome Announc.">
        <title>Pan-Genome Analyses of the Genus Cohnella and Proposal of the Novel Species Cohnella silvisoli sp. nov., Isolated from Forest Soil.</title>
        <authorList>
            <person name="Wang C."/>
            <person name="Mao L."/>
            <person name="Bao G."/>
            <person name="Zhu H."/>
        </authorList>
    </citation>
    <scope>NUCLEOTIDE SEQUENCE [LARGE SCALE GENOMIC DNA]</scope>
    <source>
        <strain evidence="12 13">NL03-T5-1</strain>
    </source>
</reference>
<keyword evidence="3" id="KW-0597">Phosphoprotein</keyword>
<evidence type="ECO:0000259" key="10">
    <source>
        <dbReference type="Pfam" id="PF02518"/>
    </source>
</evidence>
<evidence type="ECO:0000313" key="13">
    <source>
        <dbReference type="Proteomes" id="UP001493487"/>
    </source>
</evidence>
<proteinExistence type="predicted"/>
<evidence type="ECO:0000256" key="2">
    <source>
        <dbReference type="ARBA" id="ARBA00012438"/>
    </source>
</evidence>
<feature type="transmembrane region" description="Helical" evidence="9">
    <location>
        <begin position="166"/>
        <end position="187"/>
    </location>
</feature>
<dbReference type="InterPro" id="IPR036890">
    <property type="entry name" value="HATPase_C_sf"/>
</dbReference>
<dbReference type="CDD" id="cd16917">
    <property type="entry name" value="HATPase_UhpB-NarQ-NarX-like"/>
    <property type="match status" value="1"/>
</dbReference>
<dbReference type="EC" id="2.7.13.3" evidence="2"/>
<feature type="transmembrane region" description="Helical" evidence="9">
    <location>
        <begin position="360"/>
        <end position="381"/>
    </location>
</feature>
<dbReference type="PANTHER" id="PTHR24421">
    <property type="entry name" value="NITRATE/NITRITE SENSOR PROTEIN NARX-RELATED"/>
    <property type="match status" value="1"/>
</dbReference>